<proteinExistence type="predicted"/>
<evidence type="ECO:0000256" key="1">
    <source>
        <dbReference type="SAM" id="MobiDB-lite"/>
    </source>
</evidence>
<feature type="region of interest" description="Disordered" evidence="1">
    <location>
        <begin position="57"/>
        <end position="88"/>
    </location>
</feature>
<accession>A0A8X6PTJ8</accession>
<comment type="caution">
    <text evidence="2">The sequence shown here is derived from an EMBL/GenBank/DDBJ whole genome shotgun (WGS) entry which is preliminary data.</text>
</comment>
<evidence type="ECO:0000313" key="3">
    <source>
        <dbReference type="Proteomes" id="UP000887013"/>
    </source>
</evidence>
<keyword evidence="3" id="KW-1185">Reference proteome</keyword>
<dbReference type="Proteomes" id="UP000887013">
    <property type="component" value="Unassembled WGS sequence"/>
</dbReference>
<protein>
    <submittedName>
        <fullName evidence="2">Uncharacterized protein</fullName>
    </submittedName>
</protein>
<reference evidence="2" key="1">
    <citation type="submission" date="2020-08" db="EMBL/GenBank/DDBJ databases">
        <title>Multicomponent nature underlies the extraordinary mechanical properties of spider dragline silk.</title>
        <authorList>
            <person name="Kono N."/>
            <person name="Nakamura H."/>
            <person name="Mori M."/>
            <person name="Yoshida Y."/>
            <person name="Ohtoshi R."/>
            <person name="Malay A.D."/>
            <person name="Moran D.A.P."/>
            <person name="Tomita M."/>
            <person name="Numata K."/>
            <person name="Arakawa K."/>
        </authorList>
    </citation>
    <scope>NUCLEOTIDE SEQUENCE</scope>
</reference>
<dbReference type="EMBL" id="BMAW01120197">
    <property type="protein sequence ID" value="GFT88112.1"/>
    <property type="molecule type" value="Genomic_DNA"/>
</dbReference>
<organism evidence="2 3">
    <name type="scientific">Nephila pilipes</name>
    <name type="common">Giant wood spider</name>
    <name type="synonym">Nephila maculata</name>
    <dbReference type="NCBI Taxonomy" id="299642"/>
    <lineage>
        <taxon>Eukaryota</taxon>
        <taxon>Metazoa</taxon>
        <taxon>Ecdysozoa</taxon>
        <taxon>Arthropoda</taxon>
        <taxon>Chelicerata</taxon>
        <taxon>Arachnida</taxon>
        <taxon>Araneae</taxon>
        <taxon>Araneomorphae</taxon>
        <taxon>Entelegynae</taxon>
        <taxon>Araneoidea</taxon>
        <taxon>Nephilidae</taxon>
        <taxon>Nephila</taxon>
    </lineage>
</organism>
<sequence length="88" mass="10147">MRVVCDRHYPAEKGHWASTESLRNLVLRCREVGRATIATGLCLLVEASIITRRVSLEKRKHDSSENKTLSNSVDHFARARYHRQRQSS</sequence>
<gene>
    <name evidence="2" type="ORF">NPIL_580991</name>
</gene>
<evidence type="ECO:0000313" key="2">
    <source>
        <dbReference type="EMBL" id="GFT88112.1"/>
    </source>
</evidence>
<dbReference type="AlphaFoldDB" id="A0A8X6PTJ8"/>
<feature type="compositionally biased region" description="Basic residues" evidence="1">
    <location>
        <begin position="78"/>
        <end position="88"/>
    </location>
</feature>
<name>A0A8X6PTJ8_NEPPI</name>